<dbReference type="EMBL" id="BMZC01000003">
    <property type="protein sequence ID" value="GGZ54900.1"/>
    <property type="molecule type" value="Genomic_DNA"/>
</dbReference>
<dbReference type="Proteomes" id="UP000622604">
    <property type="component" value="Unassembled WGS sequence"/>
</dbReference>
<feature type="chain" id="PRO_5034865597" evidence="1">
    <location>
        <begin position="22"/>
        <end position="138"/>
    </location>
</feature>
<evidence type="ECO:0000313" key="2">
    <source>
        <dbReference type="EMBL" id="GGZ54900.1"/>
    </source>
</evidence>
<sequence length="138" mass="15137">MFKSNALLLTSFFIASFSSIAAQTAHERSLSVALTNSTAIVNASAPLLIDEETRMDSAATFKNFIIYNNSMVNYAAAELDVTLFDALIQETVIDPLCANENLTGFKDLGVVMVYRYLGKNGEFITEQSKDMKTCAEDI</sequence>
<keyword evidence="1" id="KW-0732">Signal</keyword>
<protein>
    <submittedName>
        <fullName evidence="2">Uncharacterized protein</fullName>
    </submittedName>
</protein>
<gene>
    <name evidence="2" type="ORF">GCM10011274_11190</name>
</gene>
<dbReference type="AlphaFoldDB" id="A0A8H9IBB6"/>
<evidence type="ECO:0000256" key="1">
    <source>
        <dbReference type="SAM" id="SignalP"/>
    </source>
</evidence>
<reference evidence="2" key="2">
    <citation type="submission" date="2020-09" db="EMBL/GenBank/DDBJ databases">
        <authorList>
            <person name="Sun Q."/>
            <person name="Kim S."/>
        </authorList>
    </citation>
    <scope>NUCLEOTIDE SEQUENCE</scope>
    <source>
        <strain evidence="2">KCTC 32337</strain>
    </source>
</reference>
<evidence type="ECO:0000313" key="3">
    <source>
        <dbReference type="Proteomes" id="UP000622604"/>
    </source>
</evidence>
<name>A0A8H9IBB6_9ALTE</name>
<organism evidence="2 3">
    <name type="scientific">Paraglaciecola chathamensis</name>
    <dbReference type="NCBI Taxonomy" id="368405"/>
    <lineage>
        <taxon>Bacteria</taxon>
        <taxon>Pseudomonadati</taxon>
        <taxon>Pseudomonadota</taxon>
        <taxon>Gammaproteobacteria</taxon>
        <taxon>Alteromonadales</taxon>
        <taxon>Alteromonadaceae</taxon>
        <taxon>Paraglaciecola</taxon>
    </lineage>
</organism>
<dbReference type="Gene3D" id="3.30.300.250">
    <property type="match status" value="1"/>
</dbReference>
<dbReference type="RefSeq" id="WP_013753314.1">
    <property type="nucleotide sequence ID" value="NZ_BMZC01000003.1"/>
</dbReference>
<accession>A0A8H9IBB6</accession>
<feature type="signal peptide" evidence="1">
    <location>
        <begin position="1"/>
        <end position="21"/>
    </location>
</feature>
<comment type="caution">
    <text evidence="2">The sequence shown here is derived from an EMBL/GenBank/DDBJ whole genome shotgun (WGS) entry which is preliminary data.</text>
</comment>
<proteinExistence type="predicted"/>
<reference evidence="2" key="1">
    <citation type="journal article" date="2014" name="Int. J. Syst. Evol. Microbiol.">
        <title>Complete genome sequence of Corynebacterium casei LMG S-19264T (=DSM 44701T), isolated from a smear-ripened cheese.</title>
        <authorList>
            <consortium name="US DOE Joint Genome Institute (JGI-PGF)"/>
            <person name="Walter F."/>
            <person name="Albersmeier A."/>
            <person name="Kalinowski J."/>
            <person name="Ruckert C."/>
        </authorList>
    </citation>
    <scope>NUCLEOTIDE SEQUENCE</scope>
    <source>
        <strain evidence="2">KCTC 32337</strain>
    </source>
</reference>